<proteinExistence type="predicted"/>
<dbReference type="EMBL" id="JH159154">
    <property type="protein sequence ID" value="EGZ17637.1"/>
    <property type="molecule type" value="Genomic_DNA"/>
</dbReference>
<organism evidence="1 2">
    <name type="scientific">Phytophthora sojae (strain P6497)</name>
    <name type="common">Soybean stem and root rot agent</name>
    <name type="synonym">Phytophthora megasperma f. sp. glycines</name>
    <dbReference type="NCBI Taxonomy" id="1094619"/>
    <lineage>
        <taxon>Eukaryota</taxon>
        <taxon>Sar</taxon>
        <taxon>Stramenopiles</taxon>
        <taxon>Oomycota</taxon>
        <taxon>Peronosporomycetes</taxon>
        <taxon>Peronosporales</taxon>
        <taxon>Peronosporaceae</taxon>
        <taxon>Phytophthora</taxon>
    </lineage>
</organism>
<evidence type="ECO:0000313" key="1">
    <source>
        <dbReference type="EMBL" id="EGZ17637.1"/>
    </source>
</evidence>
<dbReference type="AlphaFoldDB" id="G4ZHG7"/>
<dbReference type="GeneID" id="20658069"/>
<dbReference type="RefSeq" id="XP_009526695.1">
    <property type="nucleotide sequence ID" value="XM_009528400.1"/>
</dbReference>
<sequence length="138" mass="14936">VTYLCLTLPNCATWQPATSISWQNLPANMFATYYETETCRTGGKFFYISDVGTVNGTHNFKSSQAIRSFMLGENNGYARPPSIAFPACVTAKERATTMGNDSNSGDMYEVTWSTEGSGGLSANWSDALPDTTVTVNVS</sequence>
<keyword evidence="2" id="KW-1185">Reference proteome</keyword>
<dbReference type="InParanoid" id="G4ZHG7"/>
<protein>
    <submittedName>
        <fullName evidence="1">Uncharacterized protein</fullName>
    </submittedName>
</protein>
<reference evidence="1 2" key="1">
    <citation type="journal article" date="2006" name="Science">
        <title>Phytophthora genome sequences uncover evolutionary origins and mechanisms of pathogenesis.</title>
        <authorList>
            <person name="Tyler B.M."/>
            <person name="Tripathy S."/>
            <person name="Zhang X."/>
            <person name="Dehal P."/>
            <person name="Jiang R.H."/>
            <person name="Aerts A."/>
            <person name="Arredondo F.D."/>
            <person name="Baxter L."/>
            <person name="Bensasson D."/>
            <person name="Beynon J.L."/>
            <person name="Chapman J."/>
            <person name="Damasceno C.M."/>
            <person name="Dorrance A.E."/>
            <person name="Dou D."/>
            <person name="Dickerman A.W."/>
            <person name="Dubchak I.L."/>
            <person name="Garbelotto M."/>
            <person name="Gijzen M."/>
            <person name="Gordon S.G."/>
            <person name="Govers F."/>
            <person name="Grunwald N.J."/>
            <person name="Huang W."/>
            <person name="Ivors K.L."/>
            <person name="Jones R.W."/>
            <person name="Kamoun S."/>
            <person name="Krampis K."/>
            <person name="Lamour K.H."/>
            <person name="Lee M.K."/>
            <person name="McDonald W.H."/>
            <person name="Medina M."/>
            <person name="Meijer H.J."/>
            <person name="Nordberg E.K."/>
            <person name="Maclean D.J."/>
            <person name="Ospina-Giraldo M.D."/>
            <person name="Morris P.F."/>
            <person name="Phuntumart V."/>
            <person name="Putnam N.H."/>
            <person name="Rash S."/>
            <person name="Rose J.K."/>
            <person name="Sakihama Y."/>
            <person name="Salamov A.A."/>
            <person name="Savidor A."/>
            <person name="Scheuring C.F."/>
            <person name="Smith B.M."/>
            <person name="Sobral B.W."/>
            <person name="Terry A."/>
            <person name="Torto-Alalibo T.A."/>
            <person name="Win J."/>
            <person name="Xu Z."/>
            <person name="Zhang H."/>
            <person name="Grigoriev I.V."/>
            <person name="Rokhsar D.S."/>
            <person name="Boore J.L."/>
        </authorList>
    </citation>
    <scope>NUCLEOTIDE SEQUENCE [LARGE SCALE GENOMIC DNA]</scope>
    <source>
        <strain evidence="1 2">P6497</strain>
    </source>
</reference>
<dbReference type="Proteomes" id="UP000002640">
    <property type="component" value="Unassembled WGS sequence"/>
</dbReference>
<name>G4ZHG7_PHYSP</name>
<dbReference type="KEGG" id="psoj:PHYSODRAFT_502203"/>
<evidence type="ECO:0000313" key="2">
    <source>
        <dbReference type="Proteomes" id="UP000002640"/>
    </source>
</evidence>
<gene>
    <name evidence="1" type="ORF">PHYSODRAFT_502203</name>
</gene>
<accession>G4ZHG7</accession>
<feature type="non-terminal residue" evidence="1">
    <location>
        <position position="1"/>
    </location>
</feature>